<feature type="compositionally biased region" description="Polar residues" evidence="1">
    <location>
        <begin position="1"/>
        <end position="13"/>
    </location>
</feature>
<feature type="region of interest" description="Disordered" evidence="1">
    <location>
        <begin position="1"/>
        <end position="166"/>
    </location>
</feature>
<feature type="compositionally biased region" description="Low complexity" evidence="1">
    <location>
        <begin position="147"/>
        <end position="161"/>
    </location>
</feature>
<feature type="compositionally biased region" description="Polar residues" evidence="1">
    <location>
        <begin position="1306"/>
        <end position="1331"/>
    </location>
</feature>
<feature type="compositionally biased region" description="Low complexity" evidence="1">
    <location>
        <begin position="914"/>
        <end position="943"/>
    </location>
</feature>
<feature type="compositionally biased region" description="Polar residues" evidence="1">
    <location>
        <begin position="580"/>
        <end position="589"/>
    </location>
</feature>
<feature type="compositionally biased region" description="Basic and acidic residues" evidence="1">
    <location>
        <begin position="738"/>
        <end position="792"/>
    </location>
</feature>
<feature type="compositionally biased region" description="Low complexity" evidence="1">
    <location>
        <begin position="977"/>
        <end position="986"/>
    </location>
</feature>
<feature type="compositionally biased region" description="Polar residues" evidence="1">
    <location>
        <begin position="818"/>
        <end position="829"/>
    </location>
</feature>
<feature type="region of interest" description="Disordered" evidence="1">
    <location>
        <begin position="186"/>
        <end position="209"/>
    </location>
</feature>
<feature type="compositionally biased region" description="Pro residues" evidence="1">
    <location>
        <begin position="233"/>
        <end position="243"/>
    </location>
</feature>
<feature type="compositionally biased region" description="Low complexity" evidence="1">
    <location>
        <begin position="555"/>
        <end position="566"/>
    </location>
</feature>
<feature type="compositionally biased region" description="Basic and acidic residues" evidence="1">
    <location>
        <begin position="1282"/>
        <end position="1299"/>
    </location>
</feature>
<reference evidence="2" key="1">
    <citation type="submission" date="2014-08" db="EMBL/GenBank/DDBJ databases">
        <authorList>
            <person name="Sharma Rahul"/>
            <person name="Thines Marco"/>
        </authorList>
    </citation>
    <scope>NUCLEOTIDE SEQUENCE</scope>
</reference>
<feature type="region of interest" description="Disordered" evidence="1">
    <location>
        <begin position="1378"/>
        <end position="1530"/>
    </location>
</feature>
<feature type="compositionally biased region" description="Pro residues" evidence="1">
    <location>
        <begin position="394"/>
        <end position="403"/>
    </location>
</feature>
<feature type="compositionally biased region" description="Polar residues" evidence="1">
    <location>
        <begin position="1010"/>
        <end position="1022"/>
    </location>
</feature>
<feature type="compositionally biased region" description="Polar residues" evidence="1">
    <location>
        <begin position="134"/>
        <end position="146"/>
    </location>
</feature>
<feature type="compositionally biased region" description="Polar residues" evidence="1">
    <location>
        <begin position="1415"/>
        <end position="1450"/>
    </location>
</feature>
<feature type="compositionally biased region" description="Low complexity" evidence="1">
    <location>
        <begin position="858"/>
        <end position="869"/>
    </location>
</feature>
<accession>A0A0F7SW43</accession>
<feature type="compositionally biased region" description="Basic and acidic residues" evidence="1">
    <location>
        <begin position="1229"/>
        <end position="1240"/>
    </location>
</feature>
<feature type="region of interest" description="Disordered" evidence="1">
    <location>
        <begin position="388"/>
        <end position="832"/>
    </location>
</feature>
<feature type="compositionally biased region" description="Polar residues" evidence="1">
    <location>
        <begin position="414"/>
        <end position="423"/>
    </location>
</feature>
<feature type="region of interest" description="Disordered" evidence="1">
    <location>
        <begin position="914"/>
        <end position="1105"/>
    </location>
</feature>
<sequence length="1530" mass="162227">MSSTSPPTDTATKSTSSPPLRLRSQSPETVTAEPETSDRPAVKTSSDLASADDNSDSVSPSDVPGDIVKKQDELENERKQRTAIPSESPPTPSLESPSSDVLTPSADSSAPTTVPAPASVPSRLAPSPQPPTGPSTRNPSPALSNHSSASAQQSTPATATTKKFSSINVNKRFLEKVVVPSVGFAGSSRDVVGKDPKASLNASTTGSVSVTKPTAILNPVPRLLTTKLVHPIPTAPPPGPPPSSWGLKATPSPVPSSSRPSALGGAQGEASPVWRTSGATTADGGQSGGQPTSGGRAPVGESSRGPNGPSWRVQDFPTTAESLEDGQKKQTDALLAKQKEAAHQQAILQELDSFRGGHLNPKAQHWDELEDENDDFLDEVVQFEDGFDFKTTPLPLPSAPLPPTTSTTSTGSSVNKPQRPSSNEFDRSWPQKRSSISGSRGAGMSIGTGSSTHATHPSAPIPISRQSRSSMDSASYLSTSGGRPSSFQSSYPPRQIPPQTSSSSTSWKKSEDHMSSFSSGRMLFNERSNRLEASSSIGNGNRPERHPIPPVPNLSTSPSNTSIQSSQKRRLSSDRLPPQQHGSAFNSTGGWMDRGPPPHQEEIPKAGPPHFNGPRGSSTDSSRSAWESAPTTSTRDPVGRQPPPHLAQPRSIISPPASSSYSHGVPPLAGLPIVTEASADPRTSLPVSRAPDERGPLGVNRNVPPPKTHPNPLDHAPNAYVLSSKPDRPENITVIQKGEMHSAAERARLRREAEEEERKAAAERAKAKAKELEKKLKLKAAEESASKQEVKKSSSSPPPPDSTTQPTITPGPMALSTPLDNQPSFSSSDPDVEVIDFSDLANMAAKDLPISPTDLVDSTNSASTSTANNKLKRPSASDFFDSAPKSIPAIRSTTHQLPSAASSAPPVENVWRRSSASLKASFSAANTQPSNVSPQPTVSSTPPLVESSPSLAVKNPDSLPPHPHAHPPVGHSSKNASSSPTLSSHPKSFHRELDVSSIDHAMLRLKGAMSKSQELTSPTSTVRADPKSGFSPTEEVPRRPSASSSMASSAPPRKPSISSMFKLVEEAPFTRHPRAPSPPPSEITVKLPSSSTIKRPPMNPSQTKFIDKPDLLRAVNTLSWEPPLYIMLNPKTLSRDEMLLNPSPTGPRKFVARSFKVSLSRKKEVSSEQASPDVSTRQSNKADSSSVDMKQAPSQTTEKPSAATPTPPVLAVIPPTPARPAWTSAGSRVMEETSWRRKDSGPSTVSEKVKPESAGATKTVQTPKSEEKENDKEKDEDEDEEKEKAEVKKEVSSKAKESEQSVAAETGTTNDVQVSAANGRTTSPSGLSKSKSAAKMPEGTDVGFYQPRKNSVNPASEEQLAPLVRFMVTSEIDDFRADELGLNSTDPGGEDLPEFPSIMRPSSSEPKLSQEEKASPSSRLLGTVLSSTLSPPSAETSSAWSKSPAASTKPSENHVKDLWAQPSGKDKIAESPFSSGLQFTPKTTLPGSNRSDVNSTGFTNNKSFTPSAQPHAYRPKLYPPSVETRLDNGE</sequence>
<feature type="compositionally biased region" description="Low complexity" evidence="1">
    <location>
        <begin position="45"/>
        <end position="66"/>
    </location>
</feature>
<feature type="compositionally biased region" description="Polar residues" evidence="1">
    <location>
        <begin position="615"/>
        <end position="635"/>
    </location>
</feature>
<evidence type="ECO:0000313" key="2">
    <source>
        <dbReference type="EMBL" id="CED84994.1"/>
    </source>
</evidence>
<feature type="compositionally biased region" description="Basic and acidic residues" evidence="1">
    <location>
        <begin position="67"/>
        <end position="80"/>
    </location>
</feature>
<feature type="region of interest" description="Disordered" evidence="1">
    <location>
        <begin position="850"/>
        <end position="884"/>
    </location>
</feature>
<proteinExistence type="predicted"/>
<feature type="compositionally biased region" description="Low complexity" evidence="1">
    <location>
        <begin position="1039"/>
        <end position="1051"/>
    </location>
</feature>
<feature type="compositionally biased region" description="Polar residues" evidence="1">
    <location>
        <begin position="1472"/>
        <end position="1508"/>
    </location>
</feature>
<feature type="compositionally biased region" description="Low complexity" evidence="1">
    <location>
        <begin position="14"/>
        <end position="27"/>
    </location>
</feature>
<feature type="compositionally biased region" description="Low complexity" evidence="1">
    <location>
        <begin position="404"/>
        <end position="413"/>
    </location>
</feature>
<name>A0A0F7SW43_PHARH</name>
<feature type="compositionally biased region" description="Polar residues" evidence="1">
    <location>
        <begin position="1167"/>
        <end position="1199"/>
    </location>
</feature>
<feature type="compositionally biased region" description="Polar residues" evidence="1">
    <location>
        <begin position="200"/>
        <end position="209"/>
    </location>
</feature>
<organism evidence="2">
    <name type="scientific">Phaffia rhodozyma</name>
    <name type="common">Yeast</name>
    <name type="synonym">Xanthophyllomyces dendrorhous</name>
    <dbReference type="NCBI Taxonomy" id="264483"/>
    <lineage>
        <taxon>Eukaryota</taxon>
        <taxon>Fungi</taxon>
        <taxon>Dikarya</taxon>
        <taxon>Basidiomycota</taxon>
        <taxon>Agaricomycotina</taxon>
        <taxon>Tremellomycetes</taxon>
        <taxon>Cystofilobasidiales</taxon>
        <taxon>Mrakiaceae</taxon>
        <taxon>Phaffia</taxon>
    </lineage>
</organism>
<feature type="region of interest" description="Disordered" evidence="1">
    <location>
        <begin position="890"/>
        <end position="909"/>
    </location>
</feature>
<protein>
    <submittedName>
        <fullName evidence="2">Uncharacterized protein</fullName>
    </submittedName>
</protein>
<feature type="compositionally biased region" description="Polar residues" evidence="1">
    <location>
        <begin position="476"/>
        <end position="492"/>
    </location>
</feature>
<feature type="compositionally biased region" description="Basic and acidic residues" evidence="1">
    <location>
        <begin position="1264"/>
        <end position="1273"/>
    </location>
</feature>
<feature type="region of interest" description="Disordered" evidence="1">
    <location>
        <begin position="228"/>
        <end position="329"/>
    </location>
</feature>
<feature type="compositionally biased region" description="Polar residues" evidence="1">
    <location>
        <begin position="891"/>
        <end position="902"/>
    </location>
</feature>
<evidence type="ECO:0000256" key="1">
    <source>
        <dbReference type="SAM" id="MobiDB-lite"/>
    </source>
</evidence>
<feature type="compositionally biased region" description="Low complexity" evidence="1">
    <location>
        <begin position="651"/>
        <end position="662"/>
    </location>
</feature>
<feature type="region of interest" description="Disordered" evidence="1">
    <location>
        <begin position="1157"/>
        <end position="1356"/>
    </location>
</feature>
<feature type="compositionally biased region" description="Low complexity" evidence="1">
    <location>
        <begin position="464"/>
        <end position="475"/>
    </location>
</feature>
<feature type="compositionally biased region" description="Low complexity" evidence="1">
    <location>
        <begin position="93"/>
        <end position="122"/>
    </location>
</feature>
<dbReference type="EMBL" id="LN483332">
    <property type="protein sequence ID" value="CED84994.1"/>
    <property type="molecule type" value="Genomic_DNA"/>
</dbReference>